<dbReference type="Proteomes" id="UP000263014">
    <property type="component" value="Unassembled WGS sequence"/>
</dbReference>
<evidence type="ECO:0000313" key="5">
    <source>
        <dbReference type="EMBL" id="RGJ05838.1"/>
    </source>
</evidence>
<evidence type="ECO:0000256" key="2">
    <source>
        <dbReference type="HAMAP-Rule" id="MF_00984"/>
    </source>
</evidence>
<evidence type="ECO:0000256" key="4">
    <source>
        <dbReference type="SAM" id="MobiDB-lite"/>
    </source>
</evidence>
<comment type="subunit">
    <text evidence="2">Homotetramer.</text>
</comment>
<dbReference type="GO" id="GO:0006260">
    <property type="term" value="P:DNA replication"/>
    <property type="evidence" value="ECO:0007669"/>
    <property type="project" value="InterPro"/>
</dbReference>
<dbReference type="RefSeq" id="WP_118033102.1">
    <property type="nucleotide sequence ID" value="NZ_QSON01000003.1"/>
</dbReference>
<dbReference type="CDD" id="cd04496">
    <property type="entry name" value="SSB_OBF"/>
    <property type="match status" value="1"/>
</dbReference>
<dbReference type="PANTHER" id="PTHR10302:SF27">
    <property type="entry name" value="SINGLE-STRANDED DNA-BINDING PROTEIN"/>
    <property type="match status" value="1"/>
</dbReference>
<evidence type="ECO:0000256" key="3">
    <source>
        <dbReference type="PIRNR" id="PIRNR002070"/>
    </source>
</evidence>
<organism evidence="5 6">
    <name type="scientific">Hungatella hathewayi</name>
    <dbReference type="NCBI Taxonomy" id="154046"/>
    <lineage>
        <taxon>Bacteria</taxon>
        <taxon>Bacillati</taxon>
        <taxon>Bacillota</taxon>
        <taxon>Clostridia</taxon>
        <taxon>Lachnospirales</taxon>
        <taxon>Lachnospiraceae</taxon>
        <taxon>Hungatella</taxon>
    </lineage>
</organism>
<accession>A0A374PBD4</accession>
<dbReference type="GO" id="GO:0009295">
    <property type="term" value="C:nucleoid"/>
    <property type="evidence" value="ECO:0007669"/>
    <property type="project" value="TreeGrafter"/>
</dbReference>
<sequence length="141" mass="15652">MNTVQLVGRLTRDPEVRYTDSGTSIARFSVACDRRFNREGEDSADFISCVAFGKTAEFLEKYFYKGKRIGLNGRIQTGSYTNKEGQKVYTTDVIAENVEFVESKNSGDADGNVQRPEPTSAIDDGFMNIPDGVEDEGLPFN</sequence>
<evidence type="ECO:0000256" key="1">
    <source>
        <dbReference type="ARBA" id="ARBA00023125"/>
    </source>
</evidence>
<feature type="region of interest" description="Disordered" evidence="4">
    <location>
        <begin position="104"/>
        <end position="128"/>
    </location>
</feature>
<protein>
    <recommendedName>
        <fullName evidence="2 3">Single-stranded DNA-binding protein</fullName>
        <shortName evidence="2">SSB</shortName>
    </recommendedName>
</protein>
<name>A0A374PBD4_9FIRM</name>
<dbReference type="Pfam" id="PF00436">
    <property type="entry name" value="SSB"/>
    <property type="match status" value="1"/>
</dbReference>
<keyword evidence="1 2" id="KW-0238">DNA-binding</keyword>
<dbReference type="HAMAP" id="MF_00984">
    <property type="entry name" value="SSB"/>
    <property type="match status" value="1"/>
</dbReference>
<dbReference type="PROSITE" id="PS50935">
    <property type="entry name" value="SSB"/>
    <property type="match status" value="1"/>
</dbReference>
<dbReference type="NCBIfam" id="TIGR00621">
    <property type="entry name" value="ssb"/>
    <property type="match status" value="1"/>
</dbReference>
<dbReference type="SUPFAM" id="SSF50249">
    <property type="entry name" value="Nucleic acid-binding proteins"/>
    <property type="match status" value="1"/>
</dbReference>
<proteinExistence type="inferred from homology"/>
<dbReference type="EMBL" id="QSON01000003">
    <property type="protein sequence ID" value="RGJ05838.1"/>
    <property type="molecule type" value="Genomic_DNA"/>
</dbReference>
<comment type="caution">
    <text evidence="5">The sequence shown here is derived from an EMBL/GenBank/DDBJ whole genome shotgun (WGS) entry which is preliminary data.</text>
</comment>
<dbReference type="InterPro" id="IPR011344">
    <property type="entry name" value="ssDNA-bd"/>
</dbReference>
<dbReference type="AlphaFoldDB" id="A0A374PBD4"/>
<dbReference type="Gene3D" id="2.40.50.140">
    <property type="entry name" value="Nucleic acid-binding proteins"/>
    <property type="match status" value="1"/>
</dbReference>
<dbReference type="PANTHER" id="PTHR10302">
    <property type="entry name" value="SINGLE-STRANDED DNA-BINDING PROTEIN"/>
    <property type="match status" value="1"/>
</dbReference>
<dbReference type="PIRSF" id="PIRSF002070">
    <property type="entry name" value="SSB"/>
    <property type="match status" value="1"/>
</dbReference>
<comment type="caution">
    <text evidence="2">Lacks conserved residue(s) required for the propagation of feature annotation.</text>
</comment>
<reference evidence="5 6" key="1">
    <citation type="submission" date="2018-08" db="EMBL/GenBank/DDBJ databases">
        <title>A genome reference for cultivated species of the human gut microbiota.</title>
        <authorList>
            <person name="Zou Y."/>
            <person name="Xue W."/>
            <person name="Luo G."/>
        </authorList>
    </citation>
    <scope>NUCLEOTIDE SEQUENCE [LARGE SCALE GENOMIC DNA]</scope>
    <source>
        <strain evidence="5 6">TM09-12</strain>
    </source>
</reference>
<dbReference type="GO" id="GO:0003697">
    <property type="term" value="F:single-stranded DNA binding"/>
    <property type="evidence" value="ECO:0007669"/>
    <property type="project" value="UniProtKB-UniRule"/>
</dbReference>
<gene>
    <name evidence="5" type="ORF">DXD79_07365</name>
</gene>
<dbReference type="InterPro" id="IPR012340">
    <property type="entry name" value="NA-bd_OB-fold"/>
</dbReference>
<evidence type="ECO:0000313" key="6">
    <source>
        <dbReference type="Proteomes" id="UP000263014"/>
    </source>
</evidence>
<dbReference type="InterPro" id="IPR000424">
    <property type="entry name" value="Primosome_PriB/ssb"/>
</dbReference>